<keyword evidence="2" id="KW-0418">Kinase</keyword>
<accession>A0A1G6Z0D9</accession>
<evidence type="ECO:0000313" key="2">
    <source>
        <dbReference type="EMBL" id="SDD96068.1"/>
    </source>
</evidence>
<name>A0A1G6Z0D9_NIADE</name>
<dbReference type="EMBL" id="FMZO01000017">
    <property type="protein sequence ID" value="SDD96068.1"/>
    <property type="molecule type" value="Genomic_DNA"/>
</dbReference>
<dbReference type="GO" id="GO:0016301">
    <property type="term" value="F:kinase activity"/>
    <property type="evidence" value="ECO:0007669"/>
    <property type="project" value="UniProtKB-KW"/>
</dbReference>
<evidence type="ECO:0000313" key="3">
    <source>
        <dbReference type="Proteomes" id="UP000198757"/>
    </source>
</evidence>
<proteinExistence type="predicted"/>
<dbReference type="STRING" id="1285928.SAMN04487894_1177"/>
<reference evidence="3" key="1">
    <citation type="submission" date="2016-10" db="EMBL/GenBank/DDBJ databases">
        <authorList>
            <person name="Varghese N."/>
            <person name="Submissions S."/>
        </authorList>
    </citation>
    <scope>NUCLEOTIDE SEQUENCE [LARGE SCALE GENOMIC DNA]</scope>
    <source>
        <strain evidence="3">DSM 25811 / CCM 8410 / LMG 26954 / E90</strain>
    </source>
</reference>
<dbReference type="OrthoDB" id="9805913at2"/>
<dbReference type="RefSeq" id="WP_090392314.1">
    <property type="nucleotide sequence ID" value="NZ_FMZO01000017.1"/>
</dbReference>
<protein>
    <submittedName>
        <fullName evidence="2">Serine/threonine-protein kinase HipA</fullName>
    </submittedName>
</protein>
<keyword evidence="2" id="KW-0808">Transferase</keyword>
<feature type="region of interest" description="Disordered" evidence="1">
    <location>
        <begin position="57"/>
        <end position="78"/>
    </location>
</feature>
<feature type="region of interest" description="Disordered" evidence="1">
    <location>
        <begin position="1"/>
        <end position="29"/>
    </location>
</feature>
<organism evidence="2 3">
    <name type="scientific">Niabella drilacis (strain DSM 25811 / CCM 8410 / CCUG 62505 / LMG 26954 / E90)</name>
    <dbReference type="NCBI Taxonomy" id="1285928"/>
    <lineage>
        <taxon>Bacteria</taxon>
        <taxon>Pseudomonadati</taxon>
        <taxon>Bacteroidota</taxon>
        <taxon>Chitinophagia</taxon>
        <taxon>Chitinophagales</taxon>
        <taxon>Chitinophagaceae</taxon>
        <taxon>Niabella</taxon>
    </lineage>
</organism>
<gene>
    <name evidence="2" type="ORF">SAMN04487894_1177</name>
</gene>
<keyword evidence="3" id="KW-1185">Reference proteome</keyword>
<dbReference type="Proteomes" id="UP000198757">
    <property type="component" value="Unassembled WGS sequence"/>
</dbReference>
<evidence type="ECO:0000256" key="1">
    <source>
        <dbReference type="SAM" id="MobiDB-lite"/>
    </source>
</evidence>
<sequence>MGALRFKTAPEGPFSDADNEIPTPPRSSIGELQHALDIPENNEDRQETKKWLNLLMAPGSSLGGARPKANIADEAREL</sequence>
<dbReference type="AlphaFoldDB" id="A0A1G6Z0D9"/>